<sequence>MESIAERKAVTKRALEVADGGRCQKRSREETSLCDAGQKLPIRNYLSTDFEESPNDLITNWSEVATAAVWSDGNSARAASEDYHQATGPAFDGKPYSKDSSPRQVIGPHDGSNDNSIAVQDHRGNAQTMPSTYREYCFGMIYNVRVKMLQDASSCLDQDSQLSQESLLHFDLAVEDRCFFLFSSLGDRIAVVNEMTGQTLKSLLELETARTSAYLTVQAWNNRHLSEGKKSKNTYLLINLNIYGSSAIRDRVSKMLSFSHVYLQHPIYQDDNTSYDNPHFVEIHGFSPDEDTLPDQSATEVIDTSQCGPLASSVQLRVDEAVSEVLDSLTRLKRLSKLEAPCCIRTPLLEHQKEGLDFVAQRETGPVPVEFSLWQRCVRQGQEYYEHKITGSKTASLPYETGGGILADDMGLGKSLTMLTAISRTRQEAQVFVEEVLLELRMSSARLTVSRIPSRASLVIVPTPLLMDNWEREIQTHLDGSLKVTVYHGRGREIDPVLLADSDIVLTTYHTIVADVADTTDSESAIFRVKWFRIILDEGPVVAHVIRRMSTKLFRAASNLSSKFRWCLTGTPVQNRLEDIGSLVAFLGFGPFDNVADFKKYIVAPIMKGQGIRALRLLLDSICLRRTKILLHLPDLKDEYRLLQFSDEERDLYNATELEMSQTIKNQEMVEKSKRQYFGIFQLQLRLRRICDLGTFESRDSPTTENDKFDPEETLATLREMTNAECIYCGLKVSKSQSDESSGRIYFTTCGHLLCSKCVLRFETALKAKAQGSSLTCPICSKDLTLDYLIQRTSRLRSGDAEEDSKLGRSDTSNEDRSRGVSSKAYAVVSDVGQHLHEGKSIIFSCWTRSLDLVGKSLDACQIAYARLDGSQSTRQRQQVLEDFHSDPYLRVLIMTTGTGAVGLNLTIANFVYILEPQWNPMIEDQAIARVLRLGQVTEVKVVRYIMQSTIEEGMRSQQTRKWALANMGWNDNASV</sequence>
<dbReference type="SUPFAM" id="SSF52540">
    <property type="entry name" value="P-loop containing nucleoside triphosphate hydrolases"/>
    <property type="match status" value="2"/>
</dbReference>
<dbReference type="Gene3D" id="3.40.50.300">
    <property type="entry name" value="P-loop containing nucleotide triphosphate hydrolases"/>
    <property type="match status" value="1"/>
</dbReference>
<dbReference type="PROSITE" id="PS51192">
    <property type="entry name" value="HELICASE_ATP_BIND_1"/>
    <property type="match status" value="1"/>
</dbReference>
<keyword evidence="7" id="KW-0862">Zinc</keyword>
<keyword evidence="15" id="KW-1185">Reference proteome</keyword>
<comment type="similarity">
    <text evidence="1">Belongs to the SNF2/RAD54 helicase family.</text>
</comment>
<feature type="compositionally biased region" description="Basic and acidic residues" evidence="10">
    <location>
        <begin position="1"/>
        <end position="16"/>
    </location>
</feature>
<evidence type="ECO:0000256" key="8">
    <source>
        <dbReference type="ARBA" id="ARBA00022840"/>
    </source>
</evidence>
<dbReference type="InterPro" id="IPR001650">
    <property type="entry name" value="Helicase_C-like"/>
</dbReference>
<dbReference type="InterPro" id="IPR001841">
    <property type="entry name" value="Znf_RING"/>
</dbReference>
<evidence type="ECO:0000256" key="1">
    <source>
        <dbReference type="ARBA" id="ARBA00007025"/>
    </source>
</evidence>
<evidence type="ECO:0008006" key="16">
    <source>
        <dbReference type="Google" id="ProtNLM"/>
    </source>
</evidence>
<dbReference type="Gene3D" id="3.40.50.10810">
    <property type="entry name" value="Tandem AAA-ATPase domain"/>
    <property type="match status" value="1"/>
</dbReference>
<keyword evidence="3" id="KW-0547">Nucleotide-binding</keyword>
<feature type="region of interest" description="Disordered" evidence="10">
    <location>
        <begin position="80"/>
        <end position="118"/>
    </location>
</feature>
<evidence type="ECO:0000256" key="2">
    <source>
        <dbReference type="ARBA" id="ARBA00022723"/>
    </source>
</evidence>
<dbReference type="OrthoDB" id="448448at2759"/>
<feature type="domain" description="Helicase ATP-binding" evidence="12">
    <location>
        <begin position="395"/>
        <end position="590"/>
    </location>
</feature>
<dbReference type="SMART" id="SM00184">
    <property type="entry name" value="RING"/>
    <property type="match status" value="1"/>
</dbReference>
<dbReference type="AlphaFoldDB" id="A0A8H3IDG8"/>
<dbReference type="Gene3D" id="3.30.40.10">
    <property type="entry name" value="Zinc/RING finger domain, C3HC4 (zinc finger)"/>
    <property type="match status" value="1"/>
</dbReference>
<dbReference type="InterPro" id="IPR038718">
    <property type="entry name" value="SNF2-like_sf"/>
</dbReference>
<feature type="domain" description="RING-type" evidence="11">
    <location>
        <begin position="726"/>
        <end position="781"/>
    </location>
</feature>
<dbReference type="InterPro" id="IPR049730">
    <property type="entry name" value="SNF2/RAD54-like_C"/>
</dbReference>
<keyword evidence="8" id="KW-0067">ATP-binding</keyword>
<dbReference type="PANTHER" id="PTHR45626">
    <property type="entry name" value="TRANSCRIPTION TERMINATION FACTOR 2-RELATED"/>
    <property type="match status" value="1"/>
</dbReference>
<dbReference type="GO" id="GO:0016787">
    <property type="term" value="F:hydrolase activity"/>
    <property type="evidence" value="ECO:0007669"/>
    <property type="project" value="UniProtKB-KW"/>
</dbReference>
<dbReference type="InterPro" id="IPR027417">
    <property type="entry name" value="P-loop_NTPase"/>
</dbReference>
<dbReference type="EMBL" id="CAJPDS010000018">
    <property type="protein sequence ID" value="CAF9916750.1"/>
    <property type="molecule type" value="Genomic_DNA"/>
</dbReference>
<keyword evidence="4 9" id="KW-0863">Zinc-finger</keyword>
<dbReference type="CDD" id="cd18793">
    <property type="entry name" value="SF2_C_SNF"/>
    <property type="match status" value="1"/>
</dbReference>
<dbReference type="PANTHER" id="PTHR45626:SF52">
    <property type="entry name" value="SINGLE-STRANDED DNA-DEPENDENT ATPASE (EUROFUNG)"/>
    <property type="match status" value="1"/>
</dbReference>
<dbReference type="GO" id="GO:0005634">
    <property type="term" value="C:nucleus"/>
    <property type="evidence" value="ECO:0007669"/>
    <property type="project" value="TreeGrafter"/>
</dbReference>
<feature type="domain" description="Helicase C-terminal" evidence="13">
    <location>
        <begin position="828"/>
        <end position="976"/>
    </location>
</feature>
<dbReference type="InterPro" id="IPR013083">
    <property type="entry name" value="Znf_RING/FYVE/PHD"/>
</dbReference>
<dbReference type="GO" id="GO:0008094">
    <property type="term" value="F:ATP-dependent activity, acting on DNA"/>
    <property type="evidence" value="ECO:0007669"/>
    <property type="project" value="TreeGrafter"/>
</dbReference>
<dbReference type="PROSITE" id="PS51194">
    <property type="entry name" value="HELICASE_CTER"/>
    <property type="match status" value="1"/>
</dbReference>
<evidence type="ECO:0000259" key="12">
    <source>
        <dbReference type="PROSITE" id="PS51192"/>
    </source>
</evidence>
<dbReference type="InterPro" id="IPR050628">
    <property type="entry name" value="SNF2_RAD54_helicase_TF"/>
</dbReference>
<evidence type="ECO:0000256" key="7">
    <source>
        <dbReference type="ARBA" id="ARBA00022833"/>
    </source>
</evidence>
<dbReference type="Proteomes" id="UP000664521">
    <property type="component" value="Unassembled WGS sequence"/>
</dbReference>
<dbReference type="SMART" id="SM00487">
    <property type="entry name" value="DEXDc"/>
    <property type="match status" value="1"/>
</dbReference>
<dbReference type="CDD" id="cd18008">
    <property type="entry name" value="DEXDc_SHPRH-like"/>
    <property type="match status" value="1"/>
</dbReference>
<dbReference type="PROSITE" id="PS00518">
    <property type="entry name" value="ZF_RING_1"/>
    <property type="match status" value="1"/>
</dbReference>
<accession>A0A8H3IDG8</accession>
<organism evidence="14 15">
    <name type="scientific">Heterodermia speciosa</name>
    <dbReference type="NCBI Taxonomy" id="116794"/>
    <lineage>
        <taxon>Eukaryota</taxon>
        <taxon>Fungi</taxon>
        <taxon>Dikarya</taxon>
        <taxon>Ascomycota</taxon>
        <taxon>Pezizomycotina</taxon>
        <taxon>Lecanoromycetes</taxon>
        <taxon>OSLEUM clade</taxon>
        <taxon>Lecanoromycetidae</taxon>
        <taxon>Caliciales</taxon>
        <taxon>Physciaceae</taxon>
        <taxon>Heterodermia</taxon>
    </lineage>
</organism>
<evidence type="ECO:0000313" key="14">
    <source>
        <dbReference type="EMBL" id="CAF9916750.1"/>
    </source>
</evidence>
<dbReference type="InterPro" id="IPR017907">
    <property type="entry name" value="Znf_RING_CS"/>
</dbReference>
<feature type="region of interest" description="Disordered" evidence="10">
    <location>
        <begin position="800"/>
        <end position="819"/>
    </location>
</feature>
<protein>
    <recommendedName>
        <fullName evidence="16">RING-type domain-containing protein</fullName>
    </recommendedName>
</protein>
<dbReference type="Pfam" id="PF00271">
    <property type="entry name" value="Helicase_C"/>
    <property type="match status" value="1"/>
</dbReference>
<keyword evidence="6" id="KW-0347">Helicase</keyword>
<evidence type="ECO:0000256" key="10">
    <source>
        <dbReference type="SAM" id="MobiDB-lite"/>
    </source>
</evidence>
<dbReference type="SMART" id="SM00490">
    <property type="entry name" value="HELICc"/>
    <property type="match status" value="1"/>
</dbReference>
<dbReference type="GO" id="GO:0008270">
    <property type="term" value="F:zinc ion binding"/>
    <property type="evidence" value="ECO:0007669"/>
    <property type="project" value="UniProtKB-KW"/>
</dbReference>
<reference evidence="14" key="1">
    <citation type="submission" date="2021-03" db="EMBL/GenBank/DDBJ databases">
        <authorList>
            <person name="Tagirdzhanova G."/>
        </authorList>
    </citation>
    <scope>NUCLEOTIDE SEQUENCE</scope>
</reference>
<dbReference type="InterPro" id="IPR014001">
    <property type="entry name" value="Helicase_ATP-bd"/>
</dbReference>
<dbReference type="GO" id="GO:0006281">
    <property type="term" value="P:DNA repair"/>
    <property type="evidence" value="ECO:0007669"/>
    <property type="project" value="TreeGrafter"/>
</dbReference>
<dbReference type="SUPFAM" id="SSF57850">
    <property type="entry name" value="RING/U-box"/>
    <property type="match status" value="1"/>
</dbReference>
<keyword evidence="2" id="KW-0479">Metal-binding</keyword>
<comment type="caution">
    <text evidence="14">The sequence shown here is derived from an EMBL/GenBank/DDBJ whole genome shotgun (WGS) entry which is preliminary data.</text>
</comment>
<evidence type="ECO:0000259" key="13">
    <source>
        <dbReference type="PROSITE" id="PS51194"/>
    </source>
</evidence>
<keyword evidence="5" id="KW-0378">Hydrolase</keyword>
<evidence type="ECO:0000256" key="6">
    <source>
        <dbReference type="ARBA" id="ARBA00022806"/>
    </source>
</evidence>
<dbReference type="Pfam" id="PF00176">
    <property type="entry name" value="SNF2-rel_dom"/>
    <property type="match status" value="1"/>
</dbReference>
<feature type="region of interest" description="Disordered" evidence="10">
    <location>
        <begin position="1"/>
        <end position="33"/>
    </location>
</feature>
<evidence type="ECO:0000256" key="4">
    <source>
        <dbReference type="ARBA" id="ARBA00022771"/>
    </source>
</evidence>
<dbReference type="InterPro" id="IPR000330">
    <property type="entry name" value="SNF2_N"/>
</dbReference>
<dbReference type="GO" id="GO:0005524">
    <property type="term" value="F:ATP binding"/>
    <property type="evidence" value="ECO:0007669"/>
    <property type="project" value="UniProtKB-KW"/>
</dbReference>
<gene>
    <name evidence="14" type="ORF">HETSPECPRED_003000</name>
</gene>
<proteinExistence type="inferred from homology"/>
<evidence type="ECO:0000313" key="15">
    <source>
        <dbReference type="Proteomes" id="UP000664521"/>
    </source>
</evidence>
<dbReference type="PROSITE" id="PS50089">
    <property type="entry name" value="ZF_RING_2"/>
    <property type="match status" value="1"/>
</dbReference>
<dbReference type="GO" id="GO:0004386">
    <property type="term" value="F:helicase activity"/>
    <property type="evidence" value="ECO:0007669"/>
    <property type="project" value="UniProtKB-KW"/>
</dbReference>
<evidence type="ECO:0000256" key="3">
    <source>
        <dbReference type="ARBA" id="ARBA00022741"/>
    </source>
</evidence>
<evidence type="ECO:0000259" key="11">
    <source>
        <dbReference type="PROSITE" id="PS50089"/>
    </source>
</evidence>
<name>A0A8H3IDG8_9LECA</name>
<evidence type="ECO:0000256" key="9">
    <source>
        <dbReference type="PROSITE-ProRule" id="PRU00175"/>
    </source>
</evidence>
<evidence type="ECO:0000256" key="5">
    <source>
        <dbReference type="ARBA" id="ARBA00022801"/>
    </source>
</evidence>